<evidence type="ECO:0000256" key="7">
    <source>
        <dbReference type="SAM" id="Phobius"/>
    </source>
</evidence>
<evidence type="ECO:0000256" key="5">
    <source>
        <dbReference type="ARBA" id="ARBA00022989"/>
    </source>
</evidence>
<feature type="transmembrane region" description="Helical" evidence="7">
    <location>
        <begin position="382"/>
        <end position="401"/>
    </location>
</feature>
<keyword evidence="5 7" id="KW-1133">Transmembrane helix</keyword>
<evidence type="ECO:0000313" key="10">
    <source>
        <dbReference type="Proteomes" id="UP000654345"/>
    </source>
</evidence>
<evidence type="ECO:0000256" key="4">
    <source>
        <dbReference type="ARBA" id="ARBA00022692"/>
    </source>
</evidence>
<feature type="transmembrane region" description="Helical" evidence="7">
    <location>
        <begin position="262"/>
        <end position="282"/>
    </location>
</feature>
<dbReference type="RefSeq" id="WP_201376322.1">
    <property type="nucleotide sequence ID" value="NZ_BNJG01000004.1"/>
</dbReference>
<comment type="subcellular location">
    <subcellularLocation>
        <location evidence="1">Cell membrane</location>
        <topology evidence="1">Multi-pass membrane protein</topology>
    </subcellularLocation>
</comment>
<evidence type="ECO:0000256" key="6">
    <source>
        <dbReference type="ARBA" id="ARBA00023136"/>
    </source>
</evidence>
<feature type="domain" description="Major facilitator superfamily (MFS) profile" evidence="8">
    <location>
        <begin position="1"/>
        <end position="406"/>
    </location>
</feature>
<keyword evidence="10" id="KW-1185">Reference proteome</keyword>
<dbReference type="InterPro" id="IPR020846">
    <property type="entry name" value="MFS_dom"/>
</dbReference>
<dbReference type="InterPro" id="IPR036259">
    <property type="entry name" value="MFS_trans_sf"/>
</dbReference>
<feature type="transmembrane region" description="Helical" evidence="7">
    <location>
        <begin position="289"/>
        <end position="309"/>
    </location>
</feature>
<feature type="transmembrane region" description="Helical" evidence="7">
    <location>
        <begin position="315"/>
        <end position="337"/>
    </location>
</feature>
<dbReference type="CDD" id="cd06173">
    <property type="entry name" value="MFS_MefA_like"/>
    <property type="match status" value="1"/>
</dbReference>
<dbReference type="Pfam" id="PF05977">
    <property type="entry name" value="MFS_3"/>
    <property type="match status" value="1"/>
</dbReference>
<dbReference type="PANTHER" id="PTHR23513:SF6">
    <property type="entry name" value="MAJOR FACILITATOR SUPERFAMILY ASSOCIATED DOMAIN-CONTAINING PROTEIN"/>
    <property type="match status" value="1"/>
</dbReference>
<dbReference type="Gene3D" id="1.20.1250.20">
    <property type="entry name" value="MFS general substrate transporter like domains"/>
    <property type="match status" value="1"/>
</dbReference>
<protein>
    <submittedName>
        <fullName evidence="9">MFS transporter</fullName>
    </submittedName>
</protein>
<accession>A0ABQ3V699</accession>
<keyword evidence="3" id="KW-1003">Cell membrane</keyword>
<keyword evidence="2" id="KW-0813">Transport</keyword>
<feature type="transmembrane region" description="Helical" evidence="7">
    <location>
        <begin position="91"/>
        <end position="112"/>
    </location>
</feature>
<sequence length="418" mass="45302">MPARSSVVESRTNNGDFWKFWTGQTISTLGSSFTSFALPLLIFKLTGSSLFLALTLTATTLPYLLFGLIIGAWADRIDRKRLMIVTDIIRALVVASLPFGALLGFLSVWWIYVVAFLQSTMSICFDAANFAAIPSLVHQEDFVTANGRIQAGYSTAKVIGPLLGGLLIVVVPLPLLFCIDAASFLLSAGSLLLIRTSFQSNPSEQKPPTSLRQDIIEGLRYVLKHPILSWITLLLLLVNFILPTSSAQLVLFAKQWFAASDFQIGLLYASGSLGTVILSLTAKHFHKRWSLGAIALGALMIEGGLTALTALTHSYWALLLLWTLRGGADILFLIHAYSLTQAMVPPRLLGRVITVTRVLTWSTASLGALLGGFVIAQTGQVALIYAVVGLLILGIAFTFFFTPLGQNEQYLAKDTSSS</sequence>
<dbReference type="SUPFAM" id="SSF103473">
    <property type="entry name" value="MFS general substrate transporter"/>
    <property type="match status" value="1"/>
</dbReference>
<feature type="transmembrane region" description="Helical" evidence="7">
    <location>
        <begin position="20"/>
        <end position="43"/>
    </location>
</feature>
<dbReference type="PROSITE" id="PS50850">
    <property type="entry name" value="MFS"/>
    <property type="match status" value="1"/>
</dbReference>
<evidence type="ECO:0000256" key="3">
    <source>
        <dbReference type="ARBA" id="ARBA00022475"/>
    </source>
</evidence>
<dbReference type="PANTHER" id="PTHR23513">
    <property type="entry name" value="INTEGRAL MEMBRANE EFFLUX PROTEIN-RELATED"/>
    <property type="match status" value="1"/>
</dbReference>
<keyword evidence="6 7" id="KW-0472">Membrane</keyword>
<feature type="transmembrane region" description="Helical" evidence="7">
    <location>
        <begin position="49"/>
        <end position="70"/>
    </location>
</feature>
<evidence type="ECO:0000256" key="2">
    <source>
        <dbReference type="ARBA" id="ARBA00022448"/>
    </source>
</evidence>
<comment type="caution">
    <text evidence="9">The sequence shown here is derived from an EMBL/GenBank/DDBJ whole genome shotgun (WGS) entry which is preliminary data.</text>
</comment>
<evidence type="ECO:0000259" key="8">
    <source>
        <dbReference type="PROSITE" id="PS50850"/>
    </source>
</evidence>
<keyword evidence="4 7" id="KW-0812">Transmembrane</keyword>
<reference evidence="9 10" key="1">
    <citation type="journal article" date="2021" name="Int. J. Syst. Evol. Microbiol.">
        <title>Reticulibacter mediterranei gen. nov., sp. nov., within the new family Reticulibacteraceae fam. nov., and Ktedonospora formicarum gen. nov., sp. nov., Ktedonobacter robiniae sp. nov., Dictyobacter formicarum sp. nov. and Dictyobacter arantiisoli sp. nov., belonging to the class Ktedonobacteria.</title>
        <authorList>
            <person name="Yabe S."/>
            <person name="Zheng Y."/>
            <person name="Wang C.M."/>
            <person name="Sakai Y."/>
            <person name="Abe K."/>
            <person name="Yokota A."/>
            <person name="Donadio S."/>
            <person name="Cavaletti L."/>
            <person name="Monciardini P."/>
        </authorList>
    </citation>
    <scope>NUCLEOTIDE SEQUENCE [LARGE SCALE GENOMIC DNA]</scope>
    <source>
        <strain evidence="9 10">SOSP1-30</strain>
    </source>
</reference>
<dbReference type="InterPro" id="IPR010290">
    <property type="entry name" value="TM_effector"/>
</dbReference>
<dbReference type="EMBL" id="BNJG01000004">
    <property type="protein sequence ID" value="GHO60155.1"/>
    <property type="molecule type" value="Genomic_DNA"/>
</dbReference>
<feature type="transmembrane region" description="Helical" evidence="7">
    <location>
        <begin position="358"/>
        <end position="376"/>
    </location>
</feature>
<feature type="transmembrane region" description="Helical" evidence="7">
    <location>
        <begin position="166"/>
        <end position="194"/>
    </location>
</feature>
<name>A0ABQ3V699_9CHLR</name>
<gene>
    <name evidence="9" type="ORF">KSB_86300</name>
</gene>
<proteinExistence type="predicted"/>
<dbReference type="Proteomes" id="UP000654345">
    <property type="component" value="Unassembled WGS sequence"/>
</dbReference>
<evidence type="ECO:0000313" key="9">
    <source>
        <dbReference type="EMBL" id="GHO60155.1"/>
    </source>
</evidence>
<evidence type="ECO:0000256" key="1">
    <source>
        <dbReference type="ARBA" id="ARBA00004651"/>
    </source>
</evidence>
<feature type="transmembrane region" description="Helical" evidence="7">
    <location>
        <begin position="221"/>
        <end position="242"/>
    </location>
</feature>
<organism evidence="9 10">
    <name type="scientific">Ktedonobacter robiniae</name>
    <dbReference type="NCBI Taxonomy" id="2778365"/>
    <lineage>
        <taxon>Bacteria</taxon>
        <taxon>Bacillati</taxon>
        <taxon>Chloroflexota</taxon>
        <taxon>Ktedonobacteria</taxon>
        <taxon>Ktedonobacterales</taxon>
        <taxon>Ktedonobacteraceae</taxon>
        <taxon>Ktedonobacter</taxon>
    </lineage>
</organism>